<organism evidence="1 2">
    <name type="scientific">Viridibacillus arenosi FSL R5-213</name>
    <dbReference type="NCBI Taxonomy" id="1227360"/>
    <lineage>
        <taxon>Bacteria</taxon>
        <taxon>Bacillati</taxon>
        <taxon>Bacillota</taxon>
        <taxon>Bacilli</taxon>
        <taxon>Bacillales</taxon>
        <taxon>Caryophanaceae</taxon>
        <taxon>Viridibacillus</taxon>
    </lineage>
</organism>
<dbReference type="InterPro" id="IPR019593">
    <property type="entry name" value="Spore_coat_protein_Z/Y"/>
</dbReference>
<proteinExistence type="predicted"/>
<dbReference type="eggNOG" id="ENOG5030ISA">
    <property type="taxonomic scope" value="Bacteria"/>
</dbReference>
<dbReference type="Proteomes" id="UP000019062">
    <property type="component" value="Unassembled WGS sequence"/>
</dbReference>
<dbReference type="PATRIC" id="fig|1227360.4.peg.520"/>
<accession>W4F5Z7</accession>
<name>W4F5Z7_9BACL</name>
<dbReference type="AlphaFoldDB" id="W4F5Z7"/>
<evidence type="ECO:0000313" key="2">
    <source>
        <dbReference type="Proteomes" id="UP000019062"/>
    </source>
</evidence>
<sequence length="172" mass="18728">MGCGRNDNAVGHKVSKGCVCDVVRAIKDIQDQNVDDGCGPCPTNCFLEPLGGLVSPARTQANTRVFMLLNKDGTPFKAFFRTNASGDHHCFSVFFRVEDIFDGCCATLRVLIPLKHGNHVADLLTDCGNEVDLSMICKVVNWEASTSCVTVDLNCFCAVQCIKDVFLEDVCD</sequence>
<comment type="caution">
    <text evidence="1">The sequence shown here is derived from an EMBL/GenBank/DDBJ whole genome shotgun (WGS) entry which is preliminary data.</text>
</comment>
<reference evidence="1 2" key="1">
    <citation type="journal article" date="2014" name="BMC Genomics">
        <title>Genomic comparison of sporeforming bacilli isolated from milk.</title>
        <authorList>
            <person name="Moreno Switt A.I."/>
            <person name="Andrus A.D."/>
            <person name="Ranieri M.L."/>
            <person name="Orsi R.H."/>
            <person name="Ivy R."/>
            <person name="den Bakker H.C."/>
            <person name="Martin N.H."/>
            <person name="Wiedmann M."/>
            <person name="Boor K.J."/>
        </authorList>
    </citation>
    <scope>NUCLEOTIDE SEQUENCE [LARGE SCALE GENOMIC DNA]</scope>
    <source>
        <strain evidence="1 2">FSL R5-213</strain>
    </source>
</reference>
<protein>
    <submittedName>
        <fullName evidence="1">CotZ</fullName>
    </submittedName>
</protein>
<dbReference type="EMBL" id="ASQA01000008">
    <property type="protein sequence ID" value="ETT87797.1"/>
    <property type="molecule type" value="Genomic_DNA"/>
</dbReference>
<evidence type="ECO:0000313" key="1">
    <source>
        <dbReference type="EMBL" id="ETT87797.1"/>
    </source>
</evidence>
<dbReference type="RefSeq" id="WP_038179593.1">
    <property type="nucleotide sequence ID" value="NZ_ASQA01000008.1"/>
</dbReference>
<gene>
    <name evidence="1" type="ORF">C176_02603</name>
</gene>
<dbReference type="Pfam" id="PF10612">
    <property type="entry name" value="Spore-coat_CotZ"/>
    <property type="match status" value="1"/>
</dbReference>
<keyword evidence="2" id="KW-1185">Reference proteome</keyword>